<dbReference type="EMBL" id="CP021112">
    <property type="protein sequence ID" value="ARQ02302.1"/>
    <property type="molecule type" value="Genomic_DNA"/>
</dbReference>
<dbReference type="Pfam" id="PF13692">
    <property type="entry name" value="Glyco_trans_1_4"/>
    <property type="match status" value="1"/>
</dbReference>
<gene>
    <name evidence="1" type="ORF">CAK95_26775</name>
</gene>
<dbReference type="PANTHER" id="PTHR46401:SF2">
    <property type="entry name" value="GLYCOSYLTRANSFERASE WBBK-RELATED"/>
    <property type="match status" value="1"/>
</dbReference>
<name>A0A1W6ZY34_9HYPH</name>
<evidence type="ECO:0000313" key="2">
    <source>
        <dbReference type="Proteomes" id="UP000194137"/>
    </source>
</evidence>
<dbReference type="Proteomes" id="UP000194137">
    <property type="component" value="Chromosome"/>
</dbReference>
<sequence>MSSGHTIDVSRLLSRLHRRTPTGIDRVEFAYARHYLGGDSRENIRALVTTPVNTGLLSRRTVQELMQVAEARWLSADTVPSGPTWHNLCEVLRSPIGAEGPRPAISESASDDGNAAVARGMIRRAYVEATLNGISGRLPHPAERGWYLHVSHINVHNPARLRWMKARRNLRSMFLIHDLIPISHPEYFLPGEDQRHRMRMETVARQADVVIFNSRATQIAWDDFVTGNQLPRPFSAVVPLGTEDVFLRAGSKFHSDIPYFVVVGTLESRKNLSFLLHVWKAWIQASSIPRARLVIIGRRGRHSENTTDLIDRSPTLASTVVELGELADVGLATLLRGARALLAPSLIEGFGLPIAESLALGVPVVTSDIPAHREVGKQYAEYLDPLDGRAWLKAIDDYAALSSERRGAMQDATLGYRAVTWEEHLRTVQDILEN</sequence>
<dbReference type="KEGG" id="psin:CAK95_26775"/>
<protein>
    <submittedName>
        <fullName evidence="1">Uncharacterized protein</fullName>
    </submittedName>
</protein>
<dbReference type="CDD" id="cd03809">
    <property type="entry name" value="GT4_MtfB-like"/>
    <property type="match status" value="1"/>
</dbReference>
<evidence type="ECO:0000313" key="1">
    <source>
        <dbReference type="EMBL" id="ARQ02302.1"/>
    </source>
</evidence>
<dbReference type="SUPFAM" id="SSF53756">
    <property type="entry name" value="UDP-Glycosyltransferase/glycogen phosphorylase"/>
    <property type="match status" value="1"/>
</dbReference>
<reference evidence="1 2" key="1">
    <citation type="submission" date="2017-05" db="EMBL/GenBank/DDBJ databases">
        <title>Full genome sequence of Pseudorhodoplanes sinuspersici.</title>
        <authorList>
            <person name="Dastgheib S.M.M."/>
            <person name="Shavandi M."/>
            <person name="Tirandaz H."/>
        </authorList>
    </citation>
    <scope>NUCLEOTIDE SEQUENCE [LARGE SCALE GENOMIC DNA]</scope>
    <source>
        <strain evidence="1 2">RIPI110</strain>
    </source>
</reference>
<keyword evidence="2" id="KW-1185">Reference proteome</keyword>
<organism evidence="1 2">
    <name type="scientific">Pseudorhodoplanes sinuspersici</name>
    <dbReference type="NCBI Taxonomy" id="1235591"/>
    <lineage>
        <taxon>Bacteria</taxon>
        <taxon>Pseudomonadati</taxon>
        <taxon>Pseudomonadota</taxon>
        <taxon>Alphaproteobacteria</taxon>
        <taxon>Hyphomicrobiales</taxon>
        <taxon>Pseudorhodoplanes</taxon>
    </lineage>
</organism>
<dbReference type="AlphaFoldDB" id="A0A1W6ZY34"/>
<accession>A0A1W6ZY34</accession>
<dbReference type="PANTHER" id="PTHR46401">
    <property type="entry name" value="GLYCOSYLTRANSFERASE WBBK-RELATED"/>
    <property type="match status" value="1"/>
</dbReference>
<dbReference type="STRING" id="1235591.CAK95_26775"/>
<dbReference type="Gene3D" id="3.40.50.2000">
    <property type="entry name" value="Glycogen Phosphorylase B"/>
    <property type="match status" value="1"/>
</dbReference>
<proteinExistence type="predicted"/>
<dbReference type="GO" id="GO:0016757">
    <property type="term" value="F:glycosyltransferase activity"/>
    <property type="evidence" value="ECO:0007669"/>
    <property type="project" value="TreeGrafter"/>
</dbReference>